<proteinExistence type="predicted"/>
<reference evidence="2" key="1">
    <citation type="submission" date="2018-01" db="EMBL/GenBank/DDBJ databases">
        <title>An insight into the sialome of Amazonian anophelines.</title>
        <authorList>
            <person name="Ribeiro J.M."/>
            <person name="Scarpassa V."/>
            <person name="Calvo E."/>
        </authorList>
    </citation>
    <scope>NUCLEOTIDE SEQUENCE</scope>
    <source>
        <tissue evidence="2">Salivary glands</tissue>
    </source>
</reference>
<dbReference type="AlphaFoldDB" id="A0A2M4B337"/>
<feature type="compositionally biased region" description="Polar residues" evidence="1">
    <location>
        <begin position="159"/>
        <end position="171"/>
    </location>
</feature>
<protein>
    <submittedName>
        <fullName evidence="2">Putative secreted protein</fullName>
    </submittedName>
</protein>
<dbReference type="EMBL" id="GGFK01014135">
    <property type="protein sequence ID" value="MBW47456.1"/>
    <property type="molecule type" value="Transcribed_RNA"/>
</dbReference>
<organism evidence="2">
    <name type="scientific">Anopheles triannulatus</name>
    <dbReference type="NCBI Taxonomy" id="58253"/>
    <lineage>
        <taxon>Eukaryota</taxon>
        <taxon>Metazoa</taxon>
        <taxon>Ecdysozoa</taxon>
        <taxon>Arthropoda</taxon>
        <taxon>Hexapoda</taxon>
        <taxon>Insecta</taxon>
        <taxon>Pterygota</taxon>
        <taxon>Neoptera</taxon>
        <taxon>Endopterygota</taxon>
        <taxon>Diptera</taxon>
        <taxon>Nematocera</taxon>
        <taxon>Culicoidea</taxon>
        <taxon>Culicidae</taxon>
        <taxon>Anophelinae</taxon>
        <taxon>Anopheles</taxon>
    </lineage>
</organism>
<evidence type="ECO:0000313" key="2">
    <source>
        <dbReference type="EMBL" id="MBW47456.1"/>
    </source>
</evidence>
<feature type="region of interest" description="Disordered" evidence="1">
    <location>
        <begin position="141"/>
        <end position="185"/>
    </location>
</feature>
<sequence length="185" mass="19297">MSNAFLLSLPPPALAPSFLAHVALGTAHAASGPDLLHFVVEIQRPAKDHRTYAKAPPNGDLSALTRSVVGMAVRWVVVDSLLPPLPLPPPLLPSLAAVANASASAYGSVRDIRQPSATSDRMDPARQDAVASLFVRVPAGQGQQGYRTTPETGRGAFLSSCSTPSSAALTETDQRLADFSGPRIP</sequence>
<accession>A0A2M4B337</accession>
<name>A0A2M4B337_9DIPT</name>
<evidence type="ECO:0000256" key="1">
    <source>
        <dbReference type="SAM" id="MobiDB-lite"/>
    </source>
</evidence>